<feature type="region of interest" description="Disordered" evidence="1">
    <location>
        <begin position="25"/>
        <end position="63"/>
    </location>
</feature>
<feature type="compositionally biased region" description="Basic and acidic residues" evidence="1">
    <location>
        <begin position="25"/>
        <end position="41"/>
    </location>
</feature>
<evidence type="ECO:0000313" key="4">
    <source>
        <dbReference type="EMBL" id="TGN91093.1"/>
    </source>
</evidence>
<evidence type="ECO:0000256" key="1">
    <source>
        <dbReference type="SAM" id="MobiDB-lite"/>
    </source>
</evidence>
<feature type="compositionally biased region" description="Basic and acidic residues" evidence="1">
    <location>
        <begin position="48"/>
        <end position="63"/>
    </location>
</feature>
<dbReference type="PROSITE" id="PS51257">
    <property type="entry name" value="PROKAR_LIPOPROTEIN"/>
    <property type="match status" value="1"/>
</dbReference>
<dbReference type="Proteomes" id="UP000297986">
    <property type="component" value="Unassembled WGS sequence"/>
</dbReference>
<dbReference type="RefSeq" id="WP_135783132.1">
    <property type="nucleotide sequence ID" value="NZ_JADMRL010000004.1"/>
</dbReference>
<dbReference type="Pfam" id="PF19804">
    <property type="entry name" value="DUF6287"/>
    <property type="match status" value="1"/>
</dbReference>
<evidence type="ECO:0000259" key="3">
    <source>
        <dbReference type="Pfam" id="PF19804"/>
    </source>
</evidence>
<keyword evidence="5" id="KW-1185">Reference proteome</keyword>
<gene>
    <name evidence="4" type="ORF">E5S68_08265</name>
</gene>
<dbReference type="OrthoDB" id="2224883at2"/>
<evidence type="ECO:0000313" key="5">
    <source>
        <dbReference type="Proteomes" id="UP000297986"/>
    </source>
</evidence>
<keyword evidence="2" id="KW-0732">Signal</keyword>
<name>A0A4Z1DRK8_9STRE</name>
<dbReference type="AlphaFoldDB" id="A0A4Z1DRK8"/>
<accession>A0A4Z1DRK8</accession>
<dbReference type="EMBL" id="SRRP01000002">
    <property type="protein sequence ID" value="TGN91093.1"/>
    <property type="molecule type" value="Genomic_DNA"/>
</dbReference>
<feature type="chain" id="PRO_5038422448" description="DUF6287 domain-containing protein" evidence="2">
    <location>
        <begin position="23"/>
        <end position="181"/>
    </location>
</feature>
<dbReference type="InterPro" id="IPR046254">
    <property type="entry name" value="DUF6287"/>
</dbReference>
<sequence length="181" mass="19735">MMKKYRLLLLLSALLFFLGACGDKKQETGSESKESTVRQSKDSAATSETKKVESSSDKKEKTKMDIEAIAQGDYSSVAGVWQDDKGNKLVFDQNGLVSNEYESYGLSLTDYGTVSGGVYGGITGGFLMEFIPAGLTIDDQTDENGEVVFHDDSDASKDRLWTGTGMYSFTEQGSFLYKVGD</sequence>
<reference evidence="4 5" key="1">
    <citation type="submission" date="2019-04" db="EMBL/GenBank/DDBJ databases">
        <title>Genome sequencing of Streptococcus rubneri DSM 26920(T).</title>
        <authorList>
            <person name="Kook J.-K."/>
            <person name="Park S.-N."/>
            <person name="Lim Y.K."/>
        </authorList>
    </citation>
    <scope>NUCLEOTIDE SEQUENCE [LARGE SCALE GENOMIC DNA]</scope>
    <source>
        <strain evidence="4 5">DSM 26920</strain>
    </source>
</reference>
<proteinExistence type="predicted"/>
<protein>
    <recommendedName>
        <fullName evidence="3">DUF6287 domain-containing protein</fullName>
    </recommendedName>
</protein>
<organism evidence="4 5">
    <name type="scientific">Streptococcus rubneri</name>
    <dbReference type="NCBI Taxonomy" id="1234680"/>
    <lineage>
        <taxon>Bacteria</taxon>
        <taxon>Bacillati</taxon>
        <taxon>Bacillota</taxon>
        <taxon>Bacilli</taxon>
        <taxon>Lactobacillales</taxon>
        <taxon>Streptococcaceae</taxon>
        <taxon>Streptococcus</taxon>
    </lineage>
</organism>
<evidence type="ECO:0000256" key="2">
    <source>
        <dbReference type="SAM" id="SignalP"/>
    </source>
</evidence>
<feature type="domain" description="DUF6287" evidence="3">
    <location>
        <begin position="63"/>
        <end position="95"/>
    </location>
</feature>
<comment type="caution">
    <text evidence="4">The sequence shown here is derived from an EMBL/GenBank/DDBJ whole genome shotgun (WGS) entry which is preliminary data.</text>
</comment>
<feature type="signal peptide" evidence="2">
    <location>
        <begin position="1"/>
        <end position="22"/>
    </location>
</feature>